<name>A0AAC9BK46_9RALS</name>
<sequence length="210" mass="24010">MEALFRYCIDHDVPVMAHTNHSNGPSEKFKDLAGSEYWAYALEKFPGLRVNFGHFGDTDLEDHGGEKTRRFLDLITATPGSPGINAFADSSYFAGVLLNQPRMVEVLRSLYAASNNHVLRERFMYGTDWTMILPQRNVDRYLSDFMDVMRRIESEQPDVGARRTSLSNAFFGRNAAQFLGLEVGMQNRRRLEDFYAGNKIPTPDWMQKIA</sequence>
<reference evidence="2 3" key="1">
    <citation type="submission" date="2015-09" db="EMBL/GenBank/DDBJ databases">
        <authorList>
            <person name="Xu Y."/>
            <person name="Nagy A."/>
            <person name="Liu N.T."/>
            <person name="Nou X."/>
        </authorList>
    </citation>
    <scope>NUCLEOTIDE SEQUENCE [LARGE SCALE GENOMIC DNA]</scope>
    <source>
        <strain evidence="2 3">FC1138</strain>
    </source>
</reference>
<dbReference type="EMBL" id="CP012606">
    <property type="protein sequence ID" value="ANH75736.1"/>
    <property type="molecule type" value="Genomic_DNA"/>
</dbReference>
<dbReference type="AlphaFoldDB" id="A0AAC9BK46"/>
<gene>
    <name evidence="2" type="ORF">ACS15_4406</name>
</gene>
<accession>A0AAC9BK46</accession>
<dbReference type="KEGG" id="rin:ACS15_4406"/>
<dbReference type="Proteomes" id="UP000077927">
    <property type="component" value="Chromosome 2"/>
</dbReference>
<evidence type="ECO:0000313" key="2">
    <source>
        <dbReference type="EMBL" id="ANH75736.1"/>
    </source>
</evidence>
<protein>
    <submittedName>
        <fullName evidence="2">Amidohydrolase family protein</fullName>
    </submittedName>
</protein>
<dbReference type="InterPro" id="IPR032466">
    <property type="entry name" value="Metal_Hydrolase"/>
</dbReference>
<evidence type="ECO:0000259" key="1">
    <source>
        <dbReference type="Pfam" id="PF04909"/>
    </source>
</evidence>
<dbReference type="SUPFAM" id="SSF51556">
    <property type="entry name" value="Metallo-dependent hydrolases"/>
    <property type="match status" value="1"/>
</dbReference>
<proteinExistence type="predicted"/>
<evidence type="ECO:0000313" key="3">
    <source>
        <dbReference type="Proteomes" id="UP000077927"/>
    </source>
</evidence>
<feature type="domain" description="Amidohydrolase-related" evidence="1">
    <location>
        <begin position="4"/>
        <end position="181"/>
    </location>
</feature>
<dbReference type="Gene3D" id="3.20.20.140">
    <property type="entry name" value="Metal-dependent hydrolases"/>
    <property type="match status" value="1"/>
</dbReference>
<organism evidence="2 3">
    <name type="scientific">Ralstonia insidiosa</name>
    <dbReference type="NCBI Taxonomy" id="190721"/>
    <lineage>
        <taxon>Bacteria</taxon>
        <taxon>Pseudomonadati</taxon>
        <taxon>Pseudomonadota</taxon>
        <taxon>Betaproteobacteria</taxon>
        <taxon>Burkholderiales</taxon>
        <taxon>Burkholderiaceae</taxon>
        <taxon>Ralstonia</taxon>
    </lineage>
</organism>
<dbReference type="InterPro" id="IPR006680">
    <property type="entry name" value="Amidohydro-rel"/>
</dbReference>
<dbReference type="GO" id="GO:0016787">
    <property type="term" value="F:hydrolase activity"/>
    <property type="evidence" value="ECO:0007669"/>
    <property type="project" value="InterPro"/>
</dbReference>
<dbReference type="Pfam" id="PF04909">
    <property type="entry name" value="Amidohydro_2"/>
    <property type="match status" value="1"/>
</dbReference>